<organism evidence="1 2">
    <name type="scientific">Pseudaquabacterium rugosum</name>
    <dbReference type="NCBI Taxonomy" id="2984194"/>
    <lineage>
        <taxon>Bacteria</taxon>
        <taxon>Pseudomonadati</taxon>
        <taxon>Pseudomonadota</taxon>
        <taxon>Betaproteobacteria</taxon>
        <taxon>Burkholderiales</taxon>
        <taxon>Sphaerotilaceae</taxon>
        <taxon>Pseudaquabacterium</taxon>
    </lineage>
</organism>
<dbReference type="Proteomes" id="UP001368500">
    <property type="component" value="Unassembled WGS sequence"/>
</dbReference>
<accession>A0ABU9B7Y9</accession>
<dbReference type="GO" id="GO:0008168">
    <property type="term" value="F:methyltransferase activity"/>
    <property type="evidence" value="ECO:0007669"/>
    <property type="project" value="UniProtKB-KW"/>
</dbReference>
<keyword evidence="1" id="KW-0489">Methyltransferase</keyword>
<dbReference type="GO" id="GO:0032259">
    <property type="term" value="P:methylation"/>
    <property type="evidence" value="ECO:0007669"/>
    <property type="project" value="UniProtKB-KW"/>
</dbReference>
<dbReference type="RefSeq" id="WP_341372579.1">
    <property type="nucleotide sequence ID" value="NZ_JBBUTF010000002.1"/>
</dbReference>
<keyword evidence="1" id="KW-0808">Transferase</keyword>
<dbReference type="SUPFAM" id="SSF53335">
    <property type="entry name" value="S-adenosyl-L-methionine-dependent methyltransferases"/>
    <property type="match status" value="1"/>
</dbReference>
<proteinExistence type="predicted"/>
<keyword evidence="2" id="KW-1185">Reference proteome</keyword>
<dbReference type="InterPro" id="IPR029063">
    <property type="entry name" value="SAM-dependent_MTases_sf"/>
</dbReference>
<comment type="caution">
    <text evidence="1">The sequence shown here is derived from an EMBL/GenBank/DDBJ whole genome shotgun (WGS) entry which is preliminary data.</text>
</comment>
<protein>
    <submittedName>
        <fullName evidence="1">Class I SAM-dependent methyltransferase</fullName>
        <ecNumber evidence="1">2.1.-.-</ecNumber>
    </submittedName>
</protein>
<gene>
    <name evidence="1" type="ORF">AACH11_02340</name>
</gene>
<evidence type="ECO:0000313" key="2">
    <source>
        <dbReference type="Proteomes" id="UP001368500"/>
    </source>
</evidence>
<dbReference type="EC" id="2.1.-.-" evidence="1"/>
<dbReference type="Gene3D" id="3.40.50.150">
    <property type="entry name" value="Vaccinia Virus protein VP39"/>
    <property type="match status" value="1"/>
</dbReference>
<reference evidence="1 2" key="1">
    <citation type="submission" date="2024-04" db="EMBL/GenBank/DDBJ databases">
        <title>Novel species of the genus Ideonella isolated from streams.</title>
        <authorList>
            <person name="Lu H."/>
        </authorList>
    </citation>
    <scope>NUCLEOTIDE SEQUENCE [LARGE SCALE GENOMIC DNA]</scope>
    <source>
        <strain evidence="1 2">BYS139W</strain>
    </source>
</reference>
<evidence type="ECO:0000313" key="1">
    <source>
        <dbReference type="EMBL" id="MEK8024808.1"/>
    </source>
</evidence>
<dbReference type="EMBL" id="JBBUTF010000002">
    <property type="protein sequence ID" value="MEK8024808.1"/>
    <property type="molecule type" value="Genomic_DNA"/>
</dbReference>
<name>A0ABU9B7Y9_9BURK</name>
<sequence length="428" mass="47363">MTADGVIRTAYAPLPFPHFLDSPAAAKLVERGLLTPFELEGRSVIRARKVGFATFPWEWTHAQFLQAANLTLDIAEAALSENQELKDASAFNILFERDQPEFCDHFSVQPIRRREWWAYGQFLRHFLFPLAASRHRDMEPADVFKASLDGLAPESVRKLLGAKRWSSRIGIALLQSSGGSSNGSASPVLATGPAKSLHKGLIDFLRWQLAGLRRAPRASMWASYETTRSHYQATGLERKREIVARWLSGAAPTWVADLGCNQGEFSLIAAGIARAGVIAVDADMPAIEHLRTRLTADTPIYTVCAGLDDLPAGRGWMGREYRGLPQRLGTQADVTMALALIHHLAIGRSIPLPEVAELMAAATRRHLIVEYVEPQDPMVQELLVSRDRADGAGFTLAAQRRAFETRFRTIEEVALEGSPRRLALLEKL</sequence>